<name>D2QZT7_PIRSD</name>
<dbReference type="InterPro" id="IPR013324">
    <property type="entry name" value="RNA_pol_sigma_r3/r4-like"/>
</dbReference>
<dbReference type="InterPro" id="IPR014284">
    <property type="entry name" value="RNA_pol_sigma-70_dom"/>
</dbReference>
<evidence type="ECO:0000313" key="8">
    <source>
        <dbReference type="EMBL" id="ADB16570.1"/>
    </source>
</evidence>
<dbReference type="AlphaFoldDB" id="D2QZT7"/>
<dbReference type="InterPro" id="IPR013325">
    <property type="entry name" value="RNA_pol_sigma_r2"/>
</dbReference>
<evidence type="ECO:0000259" key="7">
    <source>
        <dbReference type="Pfam" id="PF08281"/>
    </source>
</evidence>
<dbReference type="GO" id="GO:0003677">
    <property type="term" value="F:DNA binding"/>
    <property type="evidence" value="ECO:0007669"/>
    <property type="project" value="UniProtKB-KW"/>
</dbReference>
<evidence type="ECO:0000256" key="3">
    <source>
        <dbReference type="ARBA" id="ARBA00023082"/>
    </source>
</evidence>
<evidence type="ECO:0000256" key="2">
    <source>
        <dbReference type="ARBA" id="ARBA00023015"/>
    </source>
</evidence>
<sequence>MELPSEHTIARGLLAGQASAWESMYDTLAPRIWQSVARRVGPHQHEVADIVQETFLAAAGSLRTFDPSRGTLWGWLSGIARRQAALYFRRRQTRPPSFETSLFDAESAQLETSEPLPADLLSAAETAQSVREALSMLPLDYEELLVARYLDELSLDELAARDATSTTALQSKLARARRALRSALARVTGERVLP</sequence>
<dbReference type="STRING" id="530564.Psta_1896"/>
<dbReference type="Gene3D" id="1.10.1740.10">
    <property type="match status" value="1"/>
</dbReference>
<dbReference type="InterPro" id="IPR007627">
    <property type="entry name" value="RNA_pol_sigma70_r2"/>
</dbReference>
<keyword evidence="4" id="KW-0238">DNA-binding</keyword>
<dbReference type="Gene3D" id="1.10.10.10">
    <property type="entry name" value="Winged helix-like DNA-binding domain superfamily/Winged helix DNA-binding domain"/>
    <property type="match status" value="1"/>
</dbReference>
<dbReference type="eggNOG" id="COG1595">
    <property type="taxonomic scope" value="Bacteria"/>
</dbReference>
<keyword evidence="3" id="KW-0731">Sigma factor</keyword>
<dbReference type="Proteomes" id="UP000001887">
    <property type="component" value="Chromosome"/>
</dbReference>
<comment type="similarity">
    <text evidence="1">Belongs to the sigma-70 factor family. ECF subfamily.</text>
</comment>
<dbReference type="HOGENOM" id="CLU_047691_9_3_0"/>
<dbReference type="Pfam" id="PF08281">
    <property type="entry name" value="Sigma70_r4_2"/>
    <property type="match status" value="1"/>
</dbReference>
<dbReference type="InterPro" id="IPR039425">
    <property type="entry name" value="RNA_pol_sigma-70-like"/>
</dbReference>
<evidence type="ECO:0000256" key="5">
    <source>
        <dbReference type="ARBA" id="ARBA00023163"/>
    </source>
</evidence>
<proteinExistence type="inferred from homology"/>
<keyword evidence="2" id="KW-0805">Transcription regulation</keyword>
<dbReference type="KEGG" id="psl:Psta_1896"/>
<dbReference type="SUPFAM" id="SSF88659">
    <property type="entry name" value="Sigma3 and sigma4 domains of RNA polymerase sigma factors"/>
    <property type="match status" value="1"/>
</dbReference>
<dbReference type="InterPro" id="IPR036388">
    <property type="entry name" value="WH-like_DNA-bd_sf"/>
</dbReference>
<feature type="domain" description="RNA polymerase sigma-70 region 2" evidence="6">
    <location>
        <begin position="25"/>
        <end position="92"/>
    </location>
</feature>
<feature type="domain" description="RNA polymerase sigma factor 70 region 4 type 2" evidence="7">
    <location>
        <begin position="128"/>
        <end position="180"/>
    </location>
</feature>
<evidence type="ECO:0000256" key="4">
    <source>
        <dbReference type="ARBA" id="ARBA00023125"/>
    </source>
</evidence>
<dbReference type="GO" id="GO:0006352">
    <property type="term" value="P:DNA-templated transcription initiation"/>
    <property type="evidence" value="ECO:0007669"/>
    <property type="project" value="InterPro"/>
</dbReference>
<accession>D2QZT7</accession>
<gene>
    <name evidence="8" type="ordered locus">Psta_1896</name>
</gene>
<reference evidence="8 9" key="1">
    <citation type="journal article" date="2009" name="Stand. Genomic Sci.">
        <title>Complete genome sequence of Pirellula staleyi type strain (ATCC 27377).</title>
        <authorList>
            <person name="Clum A."/>
            <person name="Tindall B.J."/>
            <person name="Sikorski J."/>
            <person name="Ivanova N."/>
            <person name="Mavrommatis K."/>
            <person name="Lucas S."/>
            <person name="Glavina del Rio T."/>
            <person name="Nolan M."/>
            <person name="Chen F."/>
            <person name="Tice H."/>
            <person name="Pitluck S."/>
            <person name="Cheng J.F."/>
            <person name="Chertkov O."/>
            <person name="Brettin T."/>
            <person name="Han C."/>
            <person name="Detter J.C."/>
            <person name="Kuske C."/>
            <person name="Bruce D."/>
            <person name="Goodwin L."/>
            <person name="Ovchinikova G."/>
            <person name="Pati A."/>
            <person name="Mikhailova N."/>
            <person name="Chen A."/>
            <person name="Palaniappan K."/>
            <person name="Land M."/>
            <person name="Hauser L."/>
            <person name="Chang Y.J."/>
            <person name="Jeffries C.D."/>
            <person name="Chain P."/>
            <person name="Rohde M."/>
            <person name="Goker M."/>
            <person name="Bristow J."/>
            <person name="Eisen J.A."/>
            <person name="Markowitz V."/>
            <person name="Hugenholtz P."/>
            <person name="Kyrpides N.C."/>
            <person name="Klenk H.P."/>
            <person name="Lapidus A."/>
        </authorList>
    </citation>
    <scope>NUCLEOTIDE SEQUENCE [LARGE SCALE GENOMIC DNA]</scope>
    <source>
        <strain evidence="9">ATCC 27377 / DSM 6068 / ICPB 4128</strain>
    </source>
</reference>
<protein>
    <submittedName>
        <fullName evidence="8">RNA polymerase, sigma-24 subunit, ECF subfamily</fullName>
    </submittedName>
</protein>
<organism evidence="8 9">
    <name type="scientific">Pirellula staleyi (strain ATCC 27377 / DSM 6068 / ICPB 4128)</name>
    <name type="common">Pirella staleyi</name>
    <dbReference type="NCBI Taxonomy" id="530564"/>
    <lineage>
        <taxon>Bacteria</taxon>
        <taxon>Pseudomonadati</taxon>
        <taxon>Planctomycetota</taxon>
        <taxon>Planctomycetia</taxon>
        <taxon>Pirellulales</taxon>
        <taxon>Pirellulaceae</taxon>
        <taxon>Pirellula</taxon>
    </lineage>
</organism>
<dbReference type="Pfam" id="PF04542">
    <property type="entry name" value="Sigma70_r2"/>
    <property type="match status" value="1"/>
</dbReference>
<evidence type="ECO:0000259" key="6">
    <source>
        <dbReference type="Pfam" id="PF04542"/>
    </source>
</evidence>
<dbReference type="PANTHER" id="PTHR43133:SF8">
    <property type="entry name" value="RNA POLYMERASE SIGMA FACTOR HI_1459-RELATED"/>
    <property type="match status" value="1"/>
</dbReference>
<keyword evidence="5" id="KW-0804">Transcription</keyword>
<dbReference type="PANTHER" id="PTHR43133">
    <property type="entry name" value="RNA POLYMERASE ECF-TYPE SIGMA FACTO"/>
    <property type="match status" value="1"/>
</dbReference>
<evidence type="ECO:0000313" key="9">
    <source>
        <dbReference type="Proteomes" id="UP000001887"/>
    </source>
</evidence>
<evidence type="ECO:0000256" key="1">
    <source>
        <dbReference type="ARBA" id="ARBA00010641"/>
    </source>
</evidence>
<keyword evidence="9" id="KW-1185">Reference proteome</keyword>
<dbReference type="EMBL" id="CP001848">
    <property type="protein sequence ID" value="ADB16570.1"/>
    <property type="molecule type" value="Genomic_DNA"/>
</dbReference>
<dbReference type="InterPro" id="IPR013249">
    <property type="entry name" value="RNA_pol_sigma70_r4_t2"/>
</dbReference>
<dbReference type="SUPFAM" id="SSF88946">
    <property type="entry name" value="Sigma2 domain of RNA polymerase sigma factors"/>
    <property type="match status" value="1"/>
</dbReference>
<dbReference type="GO" id="GO:0016987">
    <property type="term" value="F:sigma factor activity"/>
    <property type="evidence" value="ECO:0007669"/>
    <property type="project" value="UniProtKB-KW"/>
</dbReference>
<dbReference type="NCBIfam" id="TIGR02937">
    <property type="entry name" value="sigma70-ECF"/>
    <property type="match status" value="1"/>
</dbReference>